<organism evidence="1 2">
    <name type="scientific">Paenibacillus methanolicus</name>
    <dbReference type="NCBI Taxonomy" id="582686"/>
    <lineage>
        <taxon>Bacteria</taxon>
        <taxon>Bacillati</taxon>
        <taxon>Bacillota</taxon>
        <taxon>Bacilli</taxon>
        <taxon>Bacillales</taxon>
        <taxon>Paenibacillaceae</taxon>
        <taxon>Paenibacillus</taxon>
    </lineage>
</organism>
<protein>
    <submittedName>
        <fullName evidence="1">YolD-like protein</fullName>
    </submittedName>
</protein>
<proteinExistence type="predicted"/>
<accession>A0A5S5CHK8</accession>
<evidence type="ECO:0000313" key="2">
    <source>
        <dbReference type="Proteomes" id="UP000323257"/>
    </source>
</evidence>
<gene>
    <name evidence="1" type="ORF">BCM02_10273</name>
</gene>
<evidence type="ECO:0000313" key="1">
    <source>
        <dbReference type="EMBL" id="TYP77513.1"/>
    </source>
</evidence>
<sequence length="111" mass="12333">MSKKLQGNGLFESSRMMLFEHRDALIARGREPIPATTPSARRALDDQRREEIAARLGAALSHGAPVRLTLAAEPENVTLEGVLVRYDAAGRRVRLDSGQWIKLDQLVDIDE</sequence>
<reference evidence="1 2" key="1">
    <citation type="submission" date="2019-07" db="EMBL/GenBank/DDBJ databases">
        <title>Genomic Encyclopedia of Type Strains, Phase III (KMG-III): the genomes of soil and plant-associated and newly described type strains.</title>
        <authorList>
            <person name="Whitman W."/>
        </authorList>
    </citation>
    <scope>NUCLEOTIDE SEQUENCE [LARGE SCALE GENOMIC DNA]</scope>
    <source>
        <strain evidence="1 2">BL24</strain>
    </source>
</reference>
<dbReference type="InterPro" id="IPR014962">
    <property type="entry name" value="YolD"/>
</dbReference>
<comment type="caution">
    <text evidence="1">The sequence shown here is derived from an EMBL/GenBank/DDBJ whole genome shotgun (WGS) entry which is preliminary data.</text>
</comment>
<dbReference type="AlphaFoldDB" id="A0A5S5CHK8"/>
<dbReference type="Proteomes" id="UP000323257">
    <property type="component" value="Unassembled WGS sequence"/>
</dbReference>
<dbReference type="Pfam" id="PF08863">
    <property type="entry name" value="YolD"/>
    <property type="match status" value="1"/>
</dbReference>
<dbReference type="EMBL" id="VNHS01000002">
    <property type="protein sequence ID" value="TYP77513.1"/>
    <property type="molecule type" value="Genomic_DNA"/>
</dbReference>
<keyword evidence="2" id="KW-1185">Reference proteome</keyword>
<dbReference type="OrthoDB" id="2376882at2"/>
<dbReference type="RefSeq" id="WP_148928030.1">
    <property type="nucleotide sequence ID" value="NZ_VNHS01000002.1"/>
</dbReference>
<name>A0A5S5CHK8_9BACL</name>